<accession>A0ABW5LN85</accession>
<keyword evidence="3" id="KW-1185">Reference proteome</keyword>
<feature type="chain" id="PRO_5046676473" evidence="1">
    <location>
        <begin position="24"/>
        <end position="139"/>
    </location>
</feature>
<name>A0ABW5LN85_9FLAO</name>
<comment type="caution">
    <text evidence="2">The sequence shown here is derived from an EMBL/GenBank/DDBJ whole genome shotgun (WGS) entry which is preliminary data.</text>
</comment>
<gene>
    <name evidence="2" type="ORF">ACFSRZ_00075</name>
</gene>
<keyword evidence="1" id="KW-0732">Signal</keyword>
<organism evidence="2 3">
    <name type="scientific">Pseudotenacibaculum haliotis</name>
    <dbReference type="NCBI Taxonomy" id="1862138"/>
    <lineage>
        <taxon>Bacteria</taxon>
        <taxon>Pseudomonadati</taxon>
        <taxon>Bacteroidota</taxon>
        <taxon>Flavobacteriia</taxon>
        <taxon>Flavobacteriales</taxon>
        <taxon>Flavobacteriaceae</taxon>
        <taxon>Pseudotenacibaculum</taxon>
    </lineage>
</organism>
<evidence type="ECO:0000313" key="3">
    <source>
        <dbReference type="Proteomes" id="UP001597508"/>
    </source>
</evidence>
<reference evidence="3" key="1">
    <citation type="journal article" date="2019" name="Int. J. Syst. Evol. Microbiol.">
        <title>The Global Catalogue of Microorganisms (GCM) 10K type strain sequencing project: providing services to taxonomists for standard genome sequencing and annotation.</title>
        <authorList>
            <consortium name="The Broad Institute Genomics Platform"/>
            <consortium name="The Broad Institute Genome Sequencing Center for Infectious Disease"/>
            <person name="Wu L."/>
            <person name="Ma J."/>
        </authorList>
    </citation>
    <scope>NUCLEOTIDE SEQUENCE [LARGE SCALE GENOMIC DNA]</scope>
    <source>
        <strain evidence="3">KCTC 52127</strain>
    </source>
</reference>
<dbReference type="RefSeq" id="WP_379664467.1">
    <property type="nucleotide sequence ID" value="NZ_JBHULH010000001.1"/>
</dbReference>
<dbReference type="Proteomes" id="UP001597508">
    <property type="component" value="Unassembled WGS sequence"/>
</dbReference>
<proteinExistence type="predicted"/>
<protein>
    <submittedName>
        <fullName evidence="2">Uncharacterized protein</fullName>
    </submittedName>
</protein>
<dbReference type="EMBL" id="JBHULH010000001">
    <property type="protein sequence ID" value="MFD2565741.1"/>
    <property type="molecule type" value="Genomic_DNA"/>
</dbReference>
<sequence length="139" mass="15474">MHKNPFSFSVIIAMALLFTVNLAAQTSPEVIKNWTALEEAEFHFDVSYSIVKCSPNSKAVVLLNAFNEDGTNPKVGFTLNFSDDNGNTAVVKITPFKTKLGDMFIASCDSSKYSNLKFDYPEKIDLKTMKIEITYQTGL</sequence>
<evidence type="ECO:0000313" key="2">
    <source>
        <dbReference type="EMBL" id="MFD2565741.1"/>
    </source>
</evidence>
<feature type="signal peptide" evidence="1">
    <location>
        <begin position="1"/>
        <end position="23"/>
    </location>
</feature>
<evidence type="ECO:0000256" key="1">
    <source>
        <dbReference type="SAM" id="SignalP"/>
    </source>
</evidence>